<evidence type="ECO:0000313" key="2">
    <source>
        <dbReference type="Proteomes" id="UP000486602"/>
    </source>
</evidence>
<comment type="caution">
    <text evidence="1">The sequence shown here is derived from an EMBL/GenBank/DDBJ whole genome shotgun (WGS) entry which is preliminary data.</text>
</comment>
<accession>A0A7K3WT54</accession>
<dbReference type="RefSeq" id="WP_163286269.1">
    <property type="nucleotide sequence ID" value="NZ_JAAGVY010000035.1"/>
</dbReference>
<reference evidence="1 2" key="1">
    <citation type="submission" date="2020-02" db="EMBL/GenBank/DDBJ databases">
        <title>Out from the shadows clarifying the taxonomy of the family Cryomorphaceae and related taxa by utilizing the GTDB taxonomic framework.</title>
        <authorList>
            <person name="Bowman J.P."/>
        </authorList>
    </citation>
    <scope>NUCLEOTIDE SEQUENCE [LARGE SCALE GENOMIC DNA]</scope>
    <source>
        <strain evidence="1 2">QSSC 1-22</strain>
    </source>
</reference>
<dbReference type="Proteomes" id="UP000486602">
    <property type="component" value="Unassembled WGS sequence"/>
</dbReference>
<evidence type="ECO:0000313" key="1">
    <source>
        <dbReference type="EMBL" id="NEN24873.1"/>
    </source>
</evidence>
<protein>
    <submittedName>
        <fullName evidence="1">Uncharacterized protein</fullName>
    </submittedName>
</protein>
<sequence>MKIRLYGMRSDRNSFYRKCHYDCGVDCNVNTNYLNLIVYKMSSQKNSGLRIWSVAATKSYVGIERMKQRRLYAIWHEYDDEF</sequence>
<gene>
    <name evidence="1" type="ORF">G3O08_15325</name>
</gene>
<name>A0A7K3WT54_9FLAO</name>
<organism evidence="1 2">
    <name type="scientific">Cryomorpha ignava</name>
    <dbReference type="NCBI Taxonomy" id="101383"/>
    <lineage>
        <taxon>Bacteria</taxon>
        <taxon>Pseudomonadati</taxon>
        <taxon>Bacteroidota</taxon>
        <taxon>Flavobacteriia</taxon>
        <taxon>Flavobacteriales</taxon>
        <taxon>Cryomorphaceae</taxon>
        <taxon>Cryomorpha</taxon>
    </lineage>
</organism>
<proteinExistence type="predicted"/>
<dbReference type="EMBL" id="JAAGVY010000035">
    <property type="protein sequence ID" value="NEN24873.1"/>
    <property type="molecule type" value="Genomic_DNA"/>
</dbReference>
<dbReference type="AlphaFoldDB" id="A0A7K3WT54"/>
<keyword evidence="2" id="KW-1185">Reference proteome</keyword>